<dbReference type="InterPro" id="IPR029044">
    <property type="entry name" value="Nucleotide-diphossugar_trans"/>
</dbReference>
<feature type="compositionally biased region" description="Basic and acidic residues" evidence="13">
    <location>
        <begin position="579"/>
        <end position="588"/>
    </location>
</feature>
<dbReference type="GeneID" id="89961338"/>
<dbReference type="Gene3D" id="2.160.10.10">
    <property type="entry name" value="Hexapeptide repeat proteins"/>
    <property type="match status" value="1"/>
</dbReference>
<proteinExistence type="inferred from homology"/>
<dbReference type="GO" id="GO:0002183">
    <property type="term" value="P:cytoplasmic translational initiation"/>
    <property type="evidence" value="ECO:0007669"/>
    <property type="project" value="TreeGrafter"/>
</dbReference>
<evidence type="ECO:0000256" key="9">
    <source>
        <dbReference type="ARBA" id="ARBA00044196"/>
    </source>
</evidence>
<dbReference type="GO" id="GO:0005851">
    <property type="term" value="C:eukaryotic translation initiation factor 2B complex"/>
    <property type="evidence" value="ECO:0007669"/>
    <property type="project" value="TreeGrafter"/>
</dbReference>
<feature type="domain" description="Mannose-1-phosphate guanyltransferase C-terminal" evidence="15">
    <location>
        <begin position="450"/>
        <end position="512"/>
    </location>
</feature>
<evidence type="ECO:0000256" key="8">
    <source>
        <dbReference type="ARBA" id="ARBA00031190"/>
    </source>
</evidence>
<dbReference type="SUPFAM" id="SSF53448">
    <property type="entry name" value="Nucleotide-diphospho-sugar transferases"/>
    <property type="match status" value="1"/>
</dbReference>
<reference evidence="16" key="1">
    <citation type="submission" date="2023-07" db="EMBL/GenBank/DDBJ databases">
        <title>Black Yeasts Isolated from many extreme environments.</title>
        <authorList>
            <person name="Coleine C."/>
            <person name="Stajich J.E."/>
            <person name="Selbmann L."/>
        </authorList>
    </citation>
    <scope>NUCLEOTIDE SEQUENCE</scope>
    <source>
        <strain evidence="16">CCFEE 5485</strain>
    </source>
</reference>
<dbReference type="PANTHER" id="PTHR45989:SF1">
    <property type="entry name" value="TRANSLATION INITIATION FACTOR EIF-2B SUBUNIT GAMMA"/>
    <property type="match status" value="1"/>
</dbReference>
<name>A0AAE0WT00_9PEZI</name>
<dbReference type="InterPro" id="IPR051960">
    <property type="entry name" value="eIF2B_gamma"/>
</dbReference>
<accession>A0AAE0WT00</accession>
<protein>
    <recommendedName>
        <fullName evidence="3">Mannose-1-phosphate guanyltransferase</fullName>
    </recommendedName>
    <alternativeName>
        <fullName evidence="8">GDP-mannose pyrophosphorylase</fullName>
    </alternativeName>
    <alternativeName>
        <fullName evidence="7">GTP-mannose-1-phosphate guanylyltransferase</fullName>
    </alternativeName>
    <alternativeName>
        <fullName evidence="9">Translation initiation factor eIF2B subunit gamma</fullName>
    </alternativeName>
    <alternativeName>
        <fullName evidence="10">eIF2B GDP-GTP exchange factor subunit gamma</fullName>
    </alternativeName>
</protein>
<dbReference type="EMBL" id="JAUTXT010000006">
    <property type="protein sequence ID" value="KAK3677556.1"/>
    <property type="molecule type" value="Genomic_DNA"/>
</dbReference>
<keyword evidence="6" id="KW-0648">Protein biosynthesis</keyword>
<comment type="subcellular location">
    <subcellularLocation>
        <location evidence="1">Cytoplasm</location>
        <location evidence="1">Cytosol</location>
    </subcellularLocation>
</comment>
<evidence type="ECO:0000256" key="3">
    <source>
        <dbReference type="ARBA" id="ARBA00018601"/>
    </source>
</evidence>
<dbReference type="InterPro" id="IPR056729">
    <property type="entry name" value="GMPPB_C"/>
</dbReference>
<organism evidence="16 17">
    <name type="scientific">Recurvomyces mirabilis</name>
    <dbReference type="NCBI Taxonomy" id="574656"/>
    <lineage>
        <taxon>Eukaryota</taxon>
        <taxon>Fungi</taxon>
        <taxon>Dikarya</taxon>
        <taxon>Ascomycota</taxon>
        <taxon>Pezizomycotina</taxon>
        <taxon>Dothideomycetes</taxon>
        <taxon>Dothideomycetidae</taxon>
        <taxon>Mycosphaerellales</taxon>
        <taxon>Teratosphaeriaceae</taxon>
        <taxon>Recurvomyces</taxon>
    </lineage>
</organism>
<dbReference type="Pfam" id="PF00483">
    <property type="entry name" value="NTP_transferase"/>
    <property type="match status" value="1"/>
</dbReference>
<feature type="region of interest" description="Disordered" evidence="13">
    <location>
        <begin position="517"/>
        <end position="565"/>
    </location>
</feature>
<dbReference type="RefSeq" id="XP_064695435.1">
    <property type="nucleotide sequence ID" value="XM_064836802.1"/>
</dbReference>
<dbReference type="SUPFAM" id="SSF51161">
    <property type="entry name" value="Trimeric LpxA-like enzymes"/>
    <property type="match status" value="1"/>
</dbReference>
<dbReference type="Proteomes" id="UP001274830">
    <property type="component" value="Unassembled WGS sequence"/>
</dbReference>
<evidence type="ECO:0000313" key="17">
    <source>
        <dbReference type="Proteomes" id="UP001274830"/>
    </source>
</evidence>
<comment type="subunit">
    <text evidence="12">Component of the translation initiation factor 2B (eIF2B) complex which is a heterodecamer of two sets of five different subunits: alpha, beta, gamma, delta and epsilon. Subunits alpha, beta and delta comprise a regulatory subcomplex and subunits epsilon and gamma comprise a catalytic subcomplex. Within the complex, the hexameric regulatory complex resides at the center, with the two heterodimeric catalytic subcomplexes bound on opposite sides.</text>
</comment>
<evidence type="ECO:0000256" key="10">
    <source>
        <dbReference type="ARBA" id="ARBA00044229"/>
    </source>
</evidence>
<dbReference type="PANTHER" id="PTHR45989">
    <property type="entry name" value="TRANSLATION INITIATION FACTOR EIF-2B SUBUNIT GAMMA"/>
    <property type="match status" value="1"/>
</dbReference>
<feature type="region of interest" description="Disordered" evidence="13">
    <location>
        <begin position="358"/>
        <end position="397"/>
    </location>
</feature>
<feature type="compositionally biased region" description="Pro residues" evidence="13">
    <location>
        <begin position="358"/>
        <end position="367"/>
    </location>
</feature>
<evidence type="ECO:0000259" key="15">
    <source>
        <dbReference type="Pfam" id="PF25087"/>
    </source>
</evidence>
<evidence type="ECO:0000256" key="5">
    <source>
        <dbReference type="ARBA" id="ARBA00022540"/>
    </source>
</evidence>
<dbReference type="AlphaFoldDB" id="A0AAE0WT00"/>
<evidence type="ECO:0000256" key="7">
    <source>
        <dbReference type="ARBA" id="ARBA00030179"/>
    </source>
</evidence>
<evidence type="ECO:0000256" key="6">
    <source>
        <dbReference type="ARBA" id="ARBA00022917"/>
    </source>
</evidence>
<evidence type="ECO:0000256" key="2">
    <source>
        <dbReference type="ARBA" id="ARBA00007878"/>
    </source>
</evidence>
<evidence type="ECO:0000256" key="4">
    <source>
        <dbReference type="ARBA" id="ARBA00022490"/>
    </source>
</evidence>
<evidence type="ECO:0000259" key="14">
    <source>
        <dbReference type="Pfam" id="PF00483"/>
    </source>
</evidence>
<gene>
    <name evidence="16" type="primary">GCD1</name>
    <name evidence="16" type="ORF">LTR78_002406</name>
</gene>
<comment type="similarity">
    <text evidence="2">Belongs to the eIF-2B gamma/epsilon subunits family.</text>
</comment>
<feature type="region of interest" description="Disordered" evidence="13">
    <location>
        <begin position="579"/>
        <end position="610"/>
    </location>
</feature>
<dbReference type="GO" id="GO:0005085">
    <property type="term" value="F:guanyl-nucleotide exchange factor activity"/>
    <property type="evidence" value="ECO:0007669"/>
    <property type="project" value="TreeGrafter"/>
</dbReference>
<sequence>MPHATHPSPGLQALILCGPGISLNTFTSKPSDFPKALVPIANRPMVWYALEWCYRMGITDITLITPPEAAPPLQAALSTNPALTSLPNPKPEILAPEGLDMTTGTAELLRLSEVRKVLERDFVVLPCDLVSEMEGAKFLQQWMVLNPSQSSPKKNSKGKGGLAVYYPTFGREGVSNKKDETDFVATVPIARPTVPPPQGSLRGEVEEVVLAMPTDTVNDIVKENKSTLPIRHALLRKHGRAKIKTQHRDAHIYFFPLWVKDFVEPNEKFESIGEDVVGWWAKAGWQSGLAEKLGLGEVLGEKAVTEDGGEESFSQDDEEDVDAMALSSTNAAAPQYQDITTALSFASRVGDDTILPKTPNPQRPQLPPLLAYIQPSPPPLPASTGTTPNNQNTSTPTISSLPLIRRIDTTPQLLSLSLYLARQTPPHPYAPEHKSHPTAQIGQQSRISQEDCLIAENVTMGMRCNLKETIVGANCEIGANVRLTKCVLMDGVTVGDGVVMTGCVVGRRAKVEGLKSAVSASASEPPPPAGAGADGTATAAQEGKGKGKKKVSTGDDEDEKTRLTDCEIAPYFVVEAGTEAKGETLKGFDDEDDGLGDEGGVDDEEEEDDS</sequence>
<feature type="compositionally biased region" description="Low complexity" evidence="13">
    <location>
        <begin position="530"/>
        <end position="542"/>
    </location>
</feature>
<feature type="domain" description="Nucleotidyl transferase" evidence="14">
    <location>
        <begin position="32"/>
        <end position="141"/>
    </location>
</feature>
<dbReference type="GO" id="GO:0003743">
    <property type="term" value="F:translation initiation factor activity"/>
    <property type="evidence" value="ECO:0007669"/>
    <property type="project" value="UniProtKB-KW"/>
</dbReference>
<evidence type="ECO:0000256" key="13">
    <source>
        <dbReference type="SAM" id="MobiDB-lite"/>
    </source>
</evidence>
<keyword evidence="5 16" id="KW-0396">Initiation factor</keyword>
<dbReference type="InterPro" id="IPR011004">
    <property type="entry name" value="Trimer_LpxA-like_sf"/>
</dbReference>
<comment type="function">
    <text evidence="11">Acts as a component of the translation initiation factor 2B (eIF2B) complex, which catalyzes the exchange of GDP for GTP on the eukaryotic initiation factor 2 (eIF2) complex gamma subunit. Its guanine nucleotide exchange factor activity is repressed when bound to eIF2 complex phosphorylated on the alpha subunit, thereby limiting the amount of methionyl-initiator methionine tRNA available to the ribosome and consequently global translation is repressed.</text>
</comment>
<keyword evidence="17" id="KW-1185">Reference proteome</keyword>
<feature type="compositionally biased region" description="Acidic residues" evidence="13">
    <location>
        <begin position="589"/>
        <end position="610"/>
    </location>
</feature>
<feature type="compositionally biased region" description="Low complexity" evidence="13">
    <location>
        <begin position="383"/>
        <end position="397"/>
    </location>
</feature>
<evidence type="ECO:0000313" key="16">
    <source>
        <dbReference type="EMBL" id="KAK3677556.1"/>
    </source>
</evidence>
<evidence type="ECO:0000256" key="12">
    <source>
        <dbReference type="ARBA" id="ARBA00046432"/>
    </source>
</evidence>
<evidence type="ECO:0000256" key="11">
    <source>
        <dbReference type="ARBA" id="ARBA00045373"/>
    </source>
</evidence>
<dbReference type="Pfam" id="PF25087">
    <property type="entry name" value="GMPPB_C"/>
    <property type="match status" value="1"/>
</dbReference>
<dbReference type="InterPro" id="IPR005835">
    <property type="entry name" value="NTP_transferase_dom"/>
</dbReference>
<dbReference type="Gene3D" id="3.90.550.10">
    <property type="entry name" value="Spore Coat Polysaccharide Biosynthesis Protein SpsA, Chain A"/>
    <property type="match status" value="1"/>
</dbReference>
<dbReference type="GO" id="GO:0005829">
    <property type="term" value="C:cytosol"/>
    <property type="evidence" value="ECO:0007669"/>
    <property type="project" value="UniProtKB-SubCell"/>
</dbReference>
<keyword evidence="4" id="KW-0963">Cytoplasm</keyword>
<comment type="caution">
    <text evidence="16">The sequence shown here is derived from an EMBL/GenBank/DDBJ whole genome shotgun (WGS) entry which is preliminary data.</text>
</comment>
<evidence type="ECO:0000256" key="1">
    <source>
        <dbReference type="ARBA" id="ARBA00004514"/>
    </source>
</evidence>